<dbReference type="FunFam" id="3.10.260.10:FF:000003">
    <property type="entry name" value="Ascospore maturation 1 protein"/>
    <property type="match status" value="1"/>
</dbReference>
<dbReference type="InterPro" id="IPR036887">
    <property type="entry name" value="HTH_APSES_sf"/>
</dbReference>
<organism evidence="7 8">
    <name type="scientific">Saccharomyces pastorianus</name>
    <name type="common">Lager yeast</name>
    <name type="synonym">Saccharomyces cerevisiae x Saccharomyces eubayanus</name>
    <dbReference type="NCBI Taxonomy" id="27292"/>
    <lineage>
        <taxon>Eukaryota</taxon>
        <taxon>Fungi</taxon>
        <taxon>Dikarya</taxon>
        <taxon>Ascomycota</taxon>
        <taxon>Saccharomycotina</taxon>
        <taxon>Saccharomycetes</taxon>
        <taxon>Saccharomycetales</taxon>
        <taxon>Saccharomycetaceae</taxon>
        <taxon>Saccharomyces</taxon>
    </lineage>
</organism>
<evidence type="ECO:0000313" key="8">
    <source>
        <dbReference type="Proteomes" id="UP000501346"/>
    </source>
</evidence>
<dbReference type="GO" id="GO:0043565">
    <property type="term" value="F:sequence-specific DNA binding"/>
    <property type="evidence" value="ECO:0007669"/>
    <property type="project" value="TreeGrafter"/>
</dbReference>
<feature type="compositionally biased region" description="Basic and acidic residues" evidence="5">
    <location>
        <begin position="312"/>
        <end position="328"/>
    </location>
</feature>
<dbReference type="InterPro" id="IPR018004">
    <property type="entry name" value="KilA/APSES_HTH"/>
</dbReference>
<dbReference type="Pfam" id="PF04383">
    <property type="entry name" value="KilA-N"/>
    <property type="match status" value="1"/>
</dbReference>
<evidence type="ECO:0000313" key="7">
    <source>
        <dbReference type="EMBL" id="QID80774.1"/>
    </source>
</evidence>
<dbReference type="Proteomes" id="UP000501346">
    <property type="component" value="Chromosome ScXI"/>
</dbReference>
<dbReference type="GO" id="GO:0003700">
    <property type="term" value="F:DNA-binding transcription factor activity"/>
    <property type="evidence" value="ECO:0007669"/>
    <property type="project" value="TreeGrafter"/>
</dbReference>
<evidence type="ECO:0000256" key="5">
    <source>
        <dbReference type="SAM" id="MobiDB-lite"/>
    </source>
</evidence>
<evidence type="ECO:0000256" key="3">
    <source>
        <dbReference type="ARBA" id="ARBA00023125"/>
    </source>
</evidence>
<feature type="region of interest" description="Disordered" evidence="5">
    <location>
        <begin position="294"/>
        <end position="366"/>
    </location>
</feature>
<protein>
    <submittedName>
        <fullName evidence="7">Transcriptional activator that enhances pseudohyphal growth</fullName>
    </submittedName>
</protein>
<dbReference type="EMBL" id="CP048992">
    <property type="protein sequence ID" value="QID80774.1"/>
    <property type="molecule type" value="Genomic_DNA"/>
</dbReference>
<dbReference type="OrthoDB" id="5407653at2759"/>
<accession>A0A6C1DX26</accession>
<dbReference type="GO" id="GO:0045944">
    <property type="term" value="P:positive regulation of transcription by RNA polymerase II"/>
    <property type="evidence" value="ECO:0007669"/>
    <property type="project" value="TreeGrafter"/>
</dbReference>
<evidence type="ECO:0000256" key="2">
    <source>
        <dbReference type="ARBA" id="ARBA00023015"/>
    </source>
</evidence>
<comment type="similarity">
    <text evidence="1">Belongs to the EFG1/PHD1/stuA family.</text>
</comment>
<gene>
    <name evidence="7" type="primary">PHD1_1</name>
    <name evidence="7" type="ORF">GRS66_003123</name>
</gene>
<dbReference type="PANTHER" id="PTHR47792:SF1">
    <property type="entry name" value="PROTEIN SOK2-RELATED"/>
    <property type="match status" value="1"/>
</dbReference>
<dbReference type="GO" id="GO:0005634">
    <property type="term" value="C:nucleus"/>
    <property type="evidence" value="ECO:0007669"/>
    <property type="project" value="TreeGrafter"/>
</dbReference>
<evidence type="ECO:0000256" key="1">
    <source>
        <dbReference type="ARBA" id="ARBA00007247"/>
    </source>
</evidence>
<dbReference type="PANTHER" id="PTHR47792">
    <property type="entry name" value="PROTEIN SOK2-RELATED"/>
    <property type="match status" value="1"/>
</dbReference>
<dbReference type="SUPFAM" id="SSF54616">
    <property type="entry name" value="DNA-binding domain of Mlu1-box binding protein MBP1"/>
    <property type="match status" value="1"/>
</dbReference>
<name>A0A6C1DX26_SACPS</name>
<keyword evidence="8" id="KW-1185">Reference proteome</keyword>
<proteinExistence type="inferred from homology"/>
<keyword evidence="3" id="KW-0238">DNA-binding</keyword>
<evidence type="ECO:0000259" key="6">
    <source>
        <dbReference type="PROSITE" id="PS51299"/>
    </source>
</evidence>
<reference evidence="7 8" key="1">
    <citation type="journal article" date="2019" name="BMC Genomics">
        <title>Chromosome level assembly and comparative genome analysis confirm lager-brewing yeasts originated from a single hybridization.</title>
        <authorList>
            <person name="Salazar A.N."/>
            <person name="Gorter de Vries A.R."/>
            <person name="van den Broek M."/>
            <person name="Brouwers N."/>
            <person name="de la Torre Cortes P."/>
            <person name="Kuijpers N.G.A."/>
            <person name="Daran J.G."/>
            <person name="Abeel T."/>
        </authorList>
    </citation>
    <scope>NUCLEOTIDE SEQUENCE [LARGE SCALE GENOMIC DNA]</scope>
    <source>
        <strain evidence="7 8">CBS 1483</strain>
    </source>
</reference>
<keyword evidence="2" id="KW-0805">Transcription regulation</keyword>
<dbReference type="InterPro" id="IPR029790">
    <property type="entry name" value="EFG1/Phd1/StuA"/>
</dbReference>
<dbReference type="AlphaFoldDB" id="A0A6C1DX26"/>
<dbReference type="InterPro" id="IPR003163">
    <property type="entry name" value="Tscrpt_reg_HTH_APSES-type"/>
</dbReference>
<keyword evidence="4" id="KW-0804">Transcription</keyword>
<sequence length="366" mass="40636">MYHVPEMRLHYPLVNTQSNAAITPTRSYDNTLPSFNELSHQSTINLPFVQRETPNAYANVAQLATSPTQAKSGYYCRYYAVPFPTYPQQPQSPYQQAVLPYATIPNSNFQPSSFPVMAVMPPEVQFDGSFLNTLHPHTELPPIIQNTNDTSVARPNNLKSIAAASSTVTATTRTPGVSSTSVLKPRVITTMWEDENTICYQVEANGISVVRRADNNMINGTKLLNVTKMTRGRRDGILRSEKVREVVKIGSMHLKGVWIPFERAYILAQREQILDHLYPLFVKDIESIVDARKPSNKASLTPKSSPAPIKQEPSDNKHEIATEIKPKSIDALSNGASTQGAGELPHLKINHIDTEAQTSRAKNELS</sequence>
<dbReference type="Gene3D" id="3.10.260.10">
    <property type="entry name" value="Transcription regulator HTH, APSES-type DNA-binding domain"/>
    <property type="match status" value="1"/>
</dbReference>
<feature type="domain" description="HTH APSES-type" evidence="6">
    <location>
        <begin position="186"/>
        <end position="292"/>
    </location>
</feature>
<dbReference type="SMART" id="SM01252">
    <property type="entry name" value="KilA-N"/>
    <property type="match status" value="1"/>
</dbReference>
<evidence type="ECO:0000256" key="4">
    <source>
        <dbReference type="ARBA" id="ARBA00023163"/>
    </source>
</evidence>
<dbReference type="PROSITE" id="PS51299">
    <property type="entry name" value="HTH_APSES"/>
    <property type="match status" value="1"/>
</dbReference>